<dbReference type="GO" id="GO:0005737">
    <property type="term" value="C:cytoplasm"/>
    <property type="evidence" value="ECO:0007669"/>
    <property type="project" value="TreeGrafter"/>
</dbReference>
<evidence type="ECO:0000256" key="5">
    <source>
        <dbReference type="ARBA" id="ARBA00014165"/>
    </source>
</evidence>
<protein>
    <recommendedName>
        <fullName evidence="5 8">Aldose 1-epimerase</fullName>
        <ecNumber evidence="4 8">5.1.3.3</ecNumber>
    </recommendedName>
</protein>
<evidence type="ECO:0000256" key="8">
    <source>
        <dbReference type="PIRNR" id="PIRNR005096"/>
    </source>
</evidence>
<dbReference type="InterPro" id="IPR011013">
    <property type="entry name" value="Gal_mutarotase_sf_dom"/>
</dbReference>
<comment type="pathway">
    <text evidence="2 8">Carbohydrate metabolism; hexose metabolism.</text>
</comment>
<dbReference type="EC" id="5.1.3.3" evidence="4 8"/>
<sequence>MRVVQEKFAELDGQTITAYTLINDHGMEVTSIDYGCIITRMMIPDRDGTIENVVLGFDTLEEYLQHSPYFGAVVGRHAGRIKNGEFELDGKLYRLAKNDRGNHLHGGLRGFDKVIWDSEVKENADSVSLIFRYLSKDQEEGYPGNLKMKVTYTLNNDNEFTIIYVGVSDQKTVLNLTNHSYFNLSGNMKRNILDHVLTLKSDYFVELDEQLIPTGEFRLVENSVFDFRTGRKIRDGVVSKDRQNIIAGNGYDHPFLLTKNHHPQIILEDKESGRSLTIETDQPSVVLYTANQLSGEFKIRGINSQPYLGLCLETQGLPDAIHHSTFPSTILEKDEVYRSVTKYKFSISVKS</sequence>
<dbReference type="PROSITE" id="PS00545">
    <property type="entry name" value="ALDOSE_1_EPIMERASE"/>
    <property type="match status" value="1"/>
</dbReference>
<dbReference type="NCBIfam" id="NF008277">
    <property type="entry name" value="PRK11055.1"/>
    <property type="match status" value="1"/>
</dbReference>
<evidence type="ECO:0000256" key="11">
    <source>
        <dbReference type="PIRSR" id="PIRSR005096-3"/>
    </source>
</evidence>
<dbReference type="CDD" id="cd09019">
    <property type="entry name" value="galactose_mutarotase_like"/>
    <property type="match status" value="1"/>
</dbReference>
<dbReference type="InterPro" id="IPR015443">
    <property type="entry name" value="Aldose_1-epimerase"/>
</dbReference>
<evidence type="ECO:0000256" key="9">
    <source>
        <dbReference type="PIRSR" id="PIRSR005096-1"/>
    </source>
</evidence>
<feature type="active site" description="Proton donor" evidence="9">
    <location>
        <position position="179"/>
    </location>
</feature>
<gene>
    <name evidence="12" type="ORF">EDD72_1341</name>
</gene>
<evidence type="ECO:0000256" key="2">
    <source>
        <dbReference type="ARBA" id="ARBA00005028"/>
    </source>
</evidence>
<dbReference type="InterPro" id="IPR008183">
    <property type="entry name" value="Aldose_1/G6P_1-epimerase"/>
</dbReference>
<dbReference type="AlphaFoldDB" id="A0A4R3K520"/>
<dbReference type="PANTHER" id="PTHR10091:SF0">
    <property type="entry name" value="GALACTOSE MUTAROTASE"/>
    <property type="match status" value="1"/>
</dbReference>
<dbReference type="GO" id="GO:0030246">
    <property type="term" value="F:carbohydrate binding"/>
    <property type="evidence" value="ECO:0007669"/>
    <property type="project" value="InterPro"/>
</dbReference>
<feature type="active site" description="Proton acceptor" evidence="9">
    <location>
        <position position="313"/>
    </location>
</feature>
<accession>A0A4R3K520</accession>
<name>A0A4R3K520_9BACI</name>
<evidence type="ECO:0000313" key="12">
    <source>
        <dbReference type="EMBL" id="TCS77761.1"/>
    </source>
</evidence>
<evidence type="ECO:0000313" key="13">
    <source>
        <dbReference type="Proteomes" id="UP000295788"/>
    </source>
</evidence>
<evidence type="ECO:0000256" key="6">
    <source>
        <dbReference type="ARBA" id="ARBA00023235"/>
    </source>
</evidence>
<feature type="binding site" evidence="11">
    <location>
        <begin position="179"/>
        <end position="181"/>
    </location>
    <ligand>
        <name>beta-D-galactose</name>
        <dbReference type="ChEBI" id="CHEBI:27667"/>
    </ligand>
</feature>
<reference evidence="12 13" key="1">
    <citation type="submission" date="2019-03" db="EMBL/GenBank/DDBJ databases">
        <title>Genomic Encyclopedia of Type Strains, Phase IV (KMG-IV): sequencing the most valuable type-strain genomes for metagenomic binning, comparative biology and taxonomic classification.</title>
        <authorList>
            <person name="Goeker M."/>
        </authorList>
    </citation>
    <scope>NUCLEOTIDE SEQUENCE [LARGE SCALE GENOMIC DNA]</scope>
    <source>
        <strain evidence="12 13">DSM 23802</strain>
    </source>
</reference>
<dbReference type="InterPro" id="IPR047215">
    <property type="entry name" value="Galactose_mutarotase-like"/>
</dbReference>
<evidence type="ECO:0000256" key="10">
    <source>
        <dbReference type="PIRSR" id="PIRSR005096-2"/>
    </source>
</evidence>
<dbReference type="GO" id="GO:0033499">
    <property type="term" value="P:galactose catabolic process via UDP-galactose, Leloir pathway"/>
    <property type="evidence" value="ECO:0007669"/>
    <property type="project" value="TreeGrafter"/>
</dbReference>
<feature type="binding site" evidence="10">
    <location>
        <position position="252"/>
    </location>
    <ligand>
        <name>beta-D-galactose</name>
        <dbReference type="ChEBI" id="CHEBI:27667"/>
    </ligand>
</feature>
<dbReference type="RefSeq" id="WP_132770803.1">
    <property type="nucleotide sequence ID" value="NZ_SMAB01000034.1"/>
</dbReference>
<dbReference type="InterPro" id="IPR018052">
    <property type="entry name" value="Ald1_epimerase_CS"/>
</dbReference>
<dbReference type="PIRSF" id="PIRSF005096">
    <property type="entry name" value="GALM"/>
    <property type="match status" value="1"/>
</dbReference>
<keyword evidence="7 8" id="KW-0119">Carbohydrate metabolism</keyword>
<dbReference type="Pfam" id="PF01263">
    <property type="entry name" value="Aldose_epim"/>
    <property type="match status" value="1"/>
</dbReference>
<comment type="similarity">
    <text evidence="3 8">Belongs to the aldose epimerase family.</text>
</comment>
<comment type="catalytic activity">
    <reaction evidence="1 8">
        <text>alpha-D-glucose = beta-D-glucose</text>
        <dbReference type="Rhea" id="RHEA:10264"/>
        <dbReference type="ChEBI" id="CHEBI:15903"/>
        <dbReference type="ChEBI" id="CHEBI:17925"/>
        <dbReference type="EC" id="5.1.3.3"/>
    </reaction>
</comment>
<dbReference type="EMBL" id="SMAB01000034">
    <property type="protein sequence ID" value="TCS77761.1"/>
    <property type="molecule type" value="Genomic_DNA"/>
</dbReference>
<proteinExistence type="inferred from homology"/>
<comment type="caution">
    <text evidence="12">The sequence shown here is derived from an EMBL/GenBank/DDBJ whole genome shotgun (WGS) entry which is preliminary data.</text>
</comment>
<dbReference type="GO" id="GO:0004034">
    <property type="term" value="F:aldose 1-epimerase activity"/>
    <property type="evidence" value="ECO:0007669"/>
    <property type="project" value="UniProtKB-EC"/>
</dbReference>
<evidence type="ECO:0000256" key="7">
    <source>
        <dbReference type="ARBA" id="ARBA00023277"/>
    </source>
</evidence>
<dbReference type="GO" id="GO:0006006">
    <property type="term" value="P:glucose metabolic process"/>
    <property type="evidence" value="ECO:0007669"/>
    <property type="project" value="TreeGrafter"/>
</dbReference>
<keyword evidence="6 8" id="KW-0413">Isomerase</keyword>
<evidence type="ECO:0000256" key="4">
    <source>
        <dbReference type="ARBA" id="ARBA00013185"/>
    </source>
</evidence>
<dbReference type="InterPro" id="IPR014718">
    <property type="entry name" value="GH-type_carb-bd"/>
</dbReference>
<evidence type="ECO:0000256" key="3">
    <source>
        <dbReference type="ARBA" id="ARBA00006206"/>
    </source>
</evidence>
<dbReference type="PANTHER" id="PTHR10091">
    <property type="entry name" value="ALDOSE-1-EPIMERASE"/>
    <property type="match status" value="1"/>
</dbReference>
<keyword evidence="13" id="KW-1185">Reference proteome</keyword>
<organism evidence="12 13">
    <name type="scientific">Tepidibacillus fermentans</name>
    <dbReference type="NCBI Taxonomy" id="1281767"/>
    <lineage>
        <taxon>Bacteria</taxon>
        <taxon>Bacillati</taxon>
        <taxon>Bacillota</taxon>
        <taxon>Bacilli</taxon>
        <taxon>Bacillales</taxon>
        <taxon>Bacillaceae</taxon>
        <taxon>Tepidibacillus</taxon>
    </lineage>
</organism>
<evidence type="ECO:0000256" key="1">
    <source>
        <dbReference type="ARBA" id="ARBA00001614"/>
    </source>
</evidence>
<dbReference type="SUPFAM" id="SSF74650">
    <property type="entry name" value="Galactose mutarotase-like"/>
    <property type="match status" value="1"/>
</dbReference>
<dbReference type="UniPathway" id="UPA00242"/>
<dbReference type="OrthoDB" id="9779408at2"/>
<dbReference type="Proteomes" id="UP000295788">
    <property type="component" value="Unassembled WGS sequence"/>
</dbReference>
<dbReference type="Gene3D" id="2.70.98.10">
    <property type="match status" value="1"/>
</dbReference>